<evidence type="ECO:0008006" key="3">
    <source>
        <dbReference type="Google" id="ProtNLM"/>
    </source>
</evidence>
<reference evidence="1 2" key="1">
    <citation type="submission" date="2020-08" db="EMBL/GenBank/DDBJ databases">
        <title>Description of novel Pseudomonas species.</title>
        <authorList>
            <person name="Duman M."/>
            <person name="Mulet M."/>
            <person name="Altun S."/>
            <person name="Saticioglu I.B."/>
            <person name="Lalucat J."/>
            <person name="Garcia-Valdes E."/>
        </authorList>
    </citation>
    <scope>NUCLEOTIDE SEQUENCE [LARGE SCALE GENOMIC DNA]</scope>
    <source>
        <strain evidence="1 2">P155</strain>
    </source>
</reference>
<sequence>MSELLEASGYFIATQNGNKLFETERITIEHGETYITIQGSKELGFPNGEAIDLTIDSSTPNGEHEFKRGEKLREVFYLNRNGTQYANKGTFNSHLDNTNRKYRINFDLYFHGHTDPIKVELDVSE</sequence>
<gene>
    <name evidence="1" type="ORF">H8F23_04155</name>
</gene>
<evidence type="ECO:0000313" key="1">
    <source>
        <dbReference type="EMBL" id="MBF6032437.1"/>
    </source>
</evidence>
<accession>A0ABS0BD89</accession>
<dbReference type="EMBL" id="JACOPX010000003">
    <property type="protein sequence ID" value="MBF6032437.1"/>
    <property type="molecule type" value="Genomic_DNA"/>
</dbReference>
<proteinExistence type="predicted"/>
<organism evidence="1 2">
    <name type="scientific">Pseudomonas neuropathica</name>
    <dbReference type="NCBI Taxonomy" id="2730425"/>
    <lineage>
        <taxon>Bacteria</taxon>
        <taxon>Pseudomonadati</taxon>
        <taxon>Pseudomonadota</taxon>
        <taxon>Gammaproteobacteria</taxon>
        <taxon>Pseudomonadales</taxon>
        <taxon>Pseudomonadaceae</taxon>
        <taxon>Pseudomonas</taxon>
    </lineage>
</organism>
<dbReference type="RefSeq" id="WP_194933510.1">
    <property type="nucleotide sequence ID" value="NZ_JACOPX010000003.1"/>
</dbReference>
<protein>
    <recommendedName>
        <fullName evidence="3">DUF1934 domain-containing protein</fullName>
    </recommendedName>
</protein>
<evidence type="ECO:0000313" key="2">
    <source>
        <dbReference type="Proteomes" id="UP000722111"/>
    </source>
</evidence>
<comment type="caution">
    <text evidence="1">The sequence shown here is derived from an EMBL/GenBank/DDBJ whole genome shotgun (WGS) entry which is preliminary data.</text>
</comment>
<dbReference type="Proteomes" id="UP000722111">
    <property type="component" value="Unassembled WGS sequence"/>
</dbReference>
<name>A0ABS0BD89_9PSED</name>
<keyword evidence="2" id="KW-1185">Reference proteome</keyword>